<organism evidence="1 2">
    <name type="scientific">Phlebia brevispora</name>
    <dbReference type="NCBI Taxonomy" id="194682"/>
    <lineage>
        <taxon>Eukaryota</taxon>
        <taxon>Fungi</taxon>
        <taxon>Dikarya</taxon>
        <taxon>Basidiomycota</taxon>
        <taxon>Agaricomycotina</taxon>
        <taxon>Agaricomycetes</taxon>
        <taxon>Polyporales</taxon>
        <taxon>Meruliaceae</taxon>
        <taxon>Phlebia</taxon>
    </lineage>
</organism>
<keyword evidence="2" id="KW-1185">Reference proteome</keyword>
<evidence type="ECO:0000313" key="1">
    <source>
        <dbReference type="EMBL" id="KAJ3554965.1"/>
    </source>
</evidence>
<sequence>MWEQWVKKEVDAEEHGILSERWTLAVQQALTGEEGDALQKTMDVLVPSEMPSETFWTRYFFRVHQVEAEEERRKALIEGTTENEEDINWESDDDETADSTIGAVPSAMDKLAASQSTARMPKSEASRETVMPTIPTMTSVASTPATNSPRLSSEDSYDVVSSQVSNAGDAKPAEGEKKEHDEDEDDSDWE</sequence>
<evidence type="ECO:0000313" key="2">
    <source>
        <dbReference type="Proteomes" id="UP001148662"/>
    </source>
</evidence>
<accession>A0ACC1T7W5</accession>
<dbReference type="EMBL" id="JANHOG010000379">
    <property type="protein sequence ID" value="KAJ3554965.1"/>
    <property type="molecule type" value="Genomic_DNA"/>
</dbReference>
<dbReference type="Proteomes" id="UP001148662">
    <property type="component" value="Unassembled WGS sequence"/>
</dbReference>
<name>A0ACC1T7W5_9APHY</name>
<proteinExistence type="predicted"/>
<comment type="caution">
    <text evidence="1">The sequence shown here is derived from an EMBL/GenBank/DDBJ whole genome shotgun (WGS) entry which is preliminary data.</text>
</comment>
<gene>
    <name evidence="1" type="ORF">NM688_g2834</name>
</gene>
<reference evidence="1" key="1">
    <citation type="submission" date="2022-07" db="EMBL/GenBank/DDBJ databases">
        <title>Genome Sequence of Phlebia brevispora.</title>
        <authorList>
            <person name="Buettner E."/>
        </authorList>
    </citation>
    <scope>NUCLEOTIDE SEQUENCE</scope>
    <source>
        <strain evidence="1">MPL23</strain>
    </source>
</reference>
<protein>
    <submittedName>
        <fullName evidence="1">Uncharacterized protein</fullName>
    </submittedName>
</protein>